<gene>
    <name evidence="7" type="ORF">F2P47_05125</name>
</gene>
<keyword evidence="2" id="KW-1003">Cell membrane</keyword>
<protein>
    <submittedName>
        <fullName evidence="7">UbiA family prenyltransferase</fullName>
    </submittedName>
</protein>
<comment type="caution">
    <text evidence="7">The sequence shown here is derived from an EMBL/GenBank/DDBJ whole genome shotgun (WGS) entry which is preliminary data.</text>
</comment>
<dbReference type="NCBIfam" id="NF006088">
    <property type="entry name" value="PRK08238.1"/>
    <property type="match status" value="1"/>
</dbReference>
<accession>A0A6N6VLJ9</accession>
<evidence type="ECO:0000313" key="7">
    <source>
        <dbReference type="EMBL" id="KAB7741133.1"/>
    </source>
</evidence>
<dbReference type="Gene3D" id="1.10.357.140">
    <property type="entry name" value="UbiA prenyltransferase"/>
    <property type="match status" value="1"/>
</dbReference>
<feature type="transmembrane region" description="Helical" evidence="6">
    <location>
        <begin position="289"/>
        <end position="307"/>
    </location>
</feature>
<organism evidence="7 8">
    <name type="scientific">Parvibaculum sedimenti</name>
    <dbReference type="NCBI Taxonomy" id="2608632"/>
    <lineage>
        <taxon>Bacteria</taxon>
        <taxon>Pseudomonadati</taxon>
        <taxon>Pseudomonadota</taxon>
        <taxon>Alphaproteobacteria</taxon>
        <taxon>Hyphomicrobiales</taxon>
        <taxon>Parvibaculaceae</taxon>
        <taxon>Parvibaculum</taxon>
    </lineage>
</organism>
<dbReference type="Proteomes" id="UP000468901">
    <property type="component" value="Unassembled WGS sequence"/>
</dbReference>
<dbReference type="Gene3D" id="3.40.50.1000">
    <property type="entry name" value="HAD superfamily/HAD-like"/>
    <property type="match status" value="1"/>
</dbReference>
<feature type="transmembrane region" description="Helical" evidence="6">
    <location>
        <begin position="319"/>
        <end position="342"/>
    </location>
</feature>
<proteinExistence type="predicted"/>
<feature type="transmembrane region" description="Helical" evidence="6">
    <location>
        <begin position="348"/>
        <end position="367"/>
    </location>
</feature>
<sequence>MNETIVTSGSVLCVDLDGTFSRTDTLTEAVLLLLKQRPWALFLLPLWLLRGKAHCKAEIARRISFDPAALAYNEDLVGWLRDEYASGRKIVLASGADRRIVEAIAAHHGFFADVIASDGVVNMTGKAKAAILKDRFGNYAYVGNAPVDIPVWAGAEASMLAAHSDAVERALSKHVNFDRVFRREGESRSRIRLWLKALRIHQWVKNSLLFAPLILSHQIFNEAKLVAVGLGFLAFSLCASSVYLLNDLLDLGADRRHPTKRLRPFADAALPLEQGIVAIPLLLAASFSLAVYVDLPFAAVLGVYYLVTVAYSFDLKRRALLDVFTLAALYSLRIIAGAVVAHVALSPWLVGVSIFLFLSLGVVKRVAEIESGRRRGVTLLQGRGYRSEDLFILQMLGVAAGYASIVVLALYVSAPESRALYPHHQLLWLFAPLMLYWISRIWLLTHRGEMHDDPIVFALKDRTSRVIGAVAVAIIVAASL</sequence>
<evidence type="ECO:0000256" key="2">
    <source>
        <dbReference type="ARBA" id="ARBA00022475"/>
    </source>
</evidence>
<dbReference type="RefSeq" id="WP_152215106.1">
    <property type="nucleotide sequence ID" value="NZ_WESC01000004.1"/>
</dbReference>
<keyword evidence="3 6" id="KW-0812">Transmembrane</keyword>
<dbReference type="InterPro" id="IPR000537">
    <property type="entry name" value="UbiA_prenyltransferase"/>
</dbReference>
<reference evidence="7 8" key="1">
    <citation type="submission" date="2019-09" db="EMBL/GenBank/DDBJ databases">
        <title>Parvibaculum sedimenti sp. nov., isolated from sediment.</title>
        <authorList>
            <person name="Wang Y."/>
        </authorList>
    </citation>
    <scope>NUCLEOTIDE SEQUENCE [LARGE SCALE GENOMIC DNA]</scope>
    <source>
        <strain evidence="7 8">HXT-9</strain>
    </source>
</reference>
<dbReference type="CDD" id="cd13963">
    <property type="entry name" value="PT_UbiA_2"/>
    <property type="match status" value="1"/>
</dbReference>
<dbReference type="InterPro" id="IPR044878">
    <property type="entry name" value="UbiA_sf"/>
</dbReference>
<dbReference type="InterPro" id="IPR023214">
    <property type="entry name" value="HAD_sf"/>
</dbReference>
<dbReference type="AlphaFoldDB" id="A0A6N6VLJ9"/>
<evidence type="ECO:0000256" key="5">
    <source>
        <dbReference type="ARBA" id="ARBA00023136"/>
    </source>
</evidence>
<evidence type="ECO:0000256" key="1">
    <source>
        <dbReference type="ARBA" id="ARBA00004141"/>
    </source>
</evidence>
<feature type="transmembrane region" description="Helical" evidence="6">
    <location>
        <begin position="226"/>
        <end position="245"/>
    </location>
</feature>
<dbReference type="SUPFAM" id="SSF56784">
    <property type="entry name" value="HAD-like"/>
    <property type="match status" value="1"/>
</dbReference>
<evidence type="ECO:0000256" key="6">
    <source>
        <dbReference type="SAM" id="Phobius"/>
    </source>
</evidence>
<keyword evidence="4 6" id="KW-1133">Transmembrane helix</keyword>
<keyword evidence="7" id="KW-0808">Transferase</keyword>
<name>A0A6N6VLJ9_9HYPH</name>
<dbReference type="EMBL" id="WESC01000004">
    <property type="protein sequence ID" value="KAB7741133.1"/>
    <property type="molecule type" value="Genomic_DNA"/>
</dbReference>
<dbReference type="Pfam" id="PF01040">
    <property type="entry name" value="UbiA"/>
    <property type="match status" value="1"/>
</dbReference>
<evidence type="ECO:0000256" key="4">
    <source>
        <dbReference type="ARBA" id="ARBA00022989"/>
    </source>
</evidence>
<dbReference type="GO" id="GO:0016765">
    <property type="term" value="F:transferase activity, transferring alkyl or aryl (other than methyl) groups"/>
    <property type="evidence" value="ECO:0007669"/>
    <property type="project" value="InterPro"/>
</dbReference>
<keyword evidence="5 6" id="KW-0472">Membrane</keyword>
<keyword evidence="8" id="KW-1185">Reference proteome</keyword>
<evidence type="ECO:0000256" key="3">
    <source>
        <dbReference type="ARBA" id="ARBA00022692"/>
    </source>
</evidence>
<dbReference type="GO" id="GO:0016020">
    <property type="term" value="C:membrane"/>
    <property type="evidence" value="ECO:0007669"/>
    <property type="project" value="UniProtKB-SubCell"/>
</dbReference>
<feature type="transmembrane region" description="Helical" evidence="6">
    <location>
        <begin position="390"/>
        <end position="414"/>
    </location>
</feature>
<comment type="subcellular location">
    <subcellularLocation>
        <location evidence="1">Membrane</location>
        <topology evidence="1">Multi-pass membrane protein</topology>
    </subcellularLocation>
</comment>
<dbReference type="InterPro" id="IPR036412">
    <property type="entry name" value="HAD-like_sf"/>
</dbReference>
<evidence type="ECO:0000313" key="8">
    <source>
        <dbReference type="Proteomes" id="UP000468901"/>
    </source>
</evidence>
<feature type="transmembrane region" description="Helical" evidence="6">
    <location>
        <begin position="426"/>
        <end position="443"/>
    </location>
</feature>